<dbReference type="HOGENOM" id="CLU_3356587_0_0_7"/>
<gene>
    <name evidence="1" type="ordered locus">HPIN_04765</name>
</gene>
<proteinExistence type="predicted"/>
<dbReference type="AlphaFoldDB" id="E8QGR1"/>
<organism evidence="1 2">
    <name type="scientific">Helicobacter pylori (strain India7)</name>
    <dbReference type="NCBI Taxonomy" id="907238"/>
    <lineage>
        <taxon>Bacteria</taxon>
        <taxon>Pseudomonadati</taxon>
        <taxon>Campylobacterota</taxon>
        <taxon>Epsilonproteobacteria</taxon>
        <taxon>Campylobacterales</taxon>
        <taxon>Helicobacteraceae</taxon>
        <taxon>Helicobacter</taxon>
    </lineage>
</organism>
<evidence type="ECO:0000313" key="1">
    <source>
        <dbReference type="EMBL" id="ADU80173.1"/>
    </source>
</evidence>
<evidence type="ECO:0000313" key="2">
    <source>
        <dbReference type="Proteomes" id="UP000009059"/>
    </source>
</evidence>
<accession>E8QGR1</accession>
<name>E8QGR1_HELP7</name>
<dbReference type="KEGG" id="hpn:HPIN_04765"/>
<reference evidence="2" key="1">
    <citation type="submission" date="2010-11" db="EMBL/GenBank/DDBJ databases">
        <title>Genome sequence of Helicobacter pylori strain India7.</title>
        <authorList>
            <person name="Kersulyte D."/>
            <person name="Mukhopadhyay A."/>
            <person name="Choudhury A."/>
            <person name="Nair G.B."/>
            <person name="Berg D.E."/>
        </authorList>
    </citation>
    <scope>NUCLEOTIDE SEQUENCE [LARGE SCALE GENOMIC DNA]</scope>
    <source>
        <strain evidence="2">India7</strain>
    </source>
</reference>
<dbReference type="Proteomes" id="UP000009059">
    <property type="component" value="Chromosome"/>
</dbReference>
<protein>
    <submittedName>
        <fullName evidence="1">Uncharacterized protein</fullName>
    </submittedName>
</protein>
<sequence length="36" mass="4185">MMRGVRGFNGVAERNPLTPLRVLQQNEIQNDKFKNL</sequence>
<dbReference type="EMBL" id="CP002331">
    <property type="protein sequence ID" value="ADU80173.1"/>
    <property type="molecule type" value="Genomic_DNA"/>
</dbReference>